<comment type="caution">
    <text evidence="1">The sequence shown here is derived from an EMBL/GenBank/DDBJ whole genome shotgun (WGS) entry which is preliminary data.</text>
</comment>
<evidence type="ECO:0000313" key="2">
    <source>
        <dbReference type="Proteomes" id="UP000823896"/>
    </source>
</evidence>
<keyword evidence="1" id="KW-0547">Nucleotide-binding</keyword>
<dbReference type="AlphaFoldDB" id="A0A9D2NP13"/>
<dbReference type="GO" id="GO:0005524">
    <property type="term" value="F:ATP binding"/>
    <property type="evidence" value="ECO:0007669"/>
    <property type="project" value="UniProtKB-KW"/>
</dbReference>
<reference evidence="1" key="1">
    <citation type="journal article" date="2021" name="PeerJ">
        <title>Extensive microbial diversity within the chicken gut microbiome revealed by metagenomics and culture.</title>
        <authorList>
            <person name="Gilroy R."/>
            <person name="Ravi A."/>
            <person name="Getino M."/>
            <person name="Pursley I."/>
            <person name="Horton D.L."/>
            <person name="Alikhan N.F."/>
            <person name="Baker D."/>
            <person name="Gharbi K."/>
            <person name="Hall N."/>
            <person name="Watson M."/>
            <person name="Adriaenssens E.M."/>
            <person name="Foster-Nyarko E."/>
            <person name="Jarju S."/>
            <person name="Secka A."/>
            <person name="Antonio M."/>
            <person name="Oren A."/>
            <person name="Chaudhuri R.R."/>
            <person name="La Ragione R."/>
            <person name="Hildebrand F."/>
            <person name="Pallen M.J."/>
        </authorList>
    </citation>
    <scope>NUCLEOTIDE SEQUENCE</scope>
    <source>
        <strain evidence="1">CHK187-11901</strain>
    </source>
</reference>
<protein>
    <submittedName>
        <fullName evidence="1">ATP-binding protein</fullName>
    </submittedName>
</protein>
<proteinExistence type="predicted"/>
<dbReference type="SUPFAM" id="SSF52540">
    <property type="entry name" value="P-loop containing nucleoside triphosphate hydrolases"/>
    <property type="match status" value="1"/>
</dbReference>
<evidence type="ECO:0000313" key="1">
    <source>
        <dbReference type="EMBL" id="HJC35905.1"/>
    </source>
</evidence>
<keyword evidence="1" id="KW-0067">ATP-binding</keyword>
<dbReference type="Pfam" id="PF13671">
    <property type="entry name" value="AAA_33"/>
    <property type="match status" value="1"/>
</dbReference>
<dbReference type="InterPro" id="IPR027417">
    <property type="entry name" value="P-loop_NTPase"/>
</dbReference>
<dbReference type="Proteomes" id="UP000823896">
    <property type="component" value="Unassembled WGS sequence"/>
</dbReference>
<accession>A0A9D2NP13</accession>
<sequence>MSKVYLLCGQVAAGKSTYARTLAERECALILSADELLLKLEDRCQGPAHQREMEERIQAYFLTLILQLQKLGVSCVLDHGNWYADARAQVMRFCADHHIPCEVIWVRCHEQTRKKRLQARNAQLKTKQGRHYLIDEKMMARFDSWFEAPEDVCIVWSDADEA</sequence>
<dbReference type="Gene3D" id="3.40.50.300">
    <property type="entry name" value="P-loop containing nucleotide triphosphate hydrolases"/>
    <property type="match status" value="1"/>
</dbReference>
<reference evidence="1" key="2">
    <citation type="submission" date="2021-04" db="EMBL/GenBank/DDBJ databases">
        <authorList>
            <person name="Gilroy R."/>
        </authorList>
    </citation>
    <scope>NUCLEOTIDE SEQUENCE</scope>
    <source>
        <strain evidence="1">CHK187-11901</strain>
    </source>
</reference>
<gene>
    <name evidence="1" type="ORF">H9702_02090</name>
</gene>
<organism evidence="1 2">
    <name type="scientific">Candidatus Merdibacter merdavium</name>
    <dbReference type="NCBI Taxonomy" id="2838692"/>
    <lineage>
        <taxon>Bacteria</taxon>
        <taxon>Bacillati</taxon>
        <taxon>Bacillota</taxon>
        <taxon>Erysipelotrichia</taxon>
        <taxon>Erysipelotrichales</taxon>
        <taxon>Erysipelotrichaceae</taxon>
        <taxon>Merdibacter</taxon>
    </lineage>
</organism>
<name>A0A9D2NP13_9FIRM</name>
<dbReference type="EMBL" id="DWWM01000010">
    <property type="protein sequence ID" value="HJC35905.1"/>
    <property type="molecule type" value="Genomic_DNA"/>
</dbReference>